<reference evidence="1" key="1">
    <citation type="submission" date="2014-11" db="EMBL/GenBank/DDBJ databases">
        <authorList>
            <person name="Amaro Gonzalez C."/>
        </authorList>
    </citation>
    <scope>NUCLEOTIDE SEQUENCE</scope>
</reference>
<proteinExistence type="predicted"/>
<accession>A0A0E9UER0</accession>
<name>A0A0E9UER0_ANGAN</name>
<dbReference type="AlphaFoldDB" id="A0A0E9UER0"/>
<dbReference type="EMBL" id="GBXM01044320">
    <property type="protein sequence ID" value="JAH64257.1"/>
    <property type="molecule type" value="Transcribed_RNA"/>
</dbReference>
<evidence type="ECO:0000313" key="1">
    <source>
        <dbReference type="EMBL" id="JAH64257.1"/>
    </source>
</evidence>
<sequence length="39" mass="4501">MRRLINKLQPLLTLRLMPLPANSDKKQAQCPVVFFSPVH</sequence>
<protein>
    <submittedName>
        <fullName evidence="1">Uncharacterized protein</fullName>
    </submittedName>
</protein>
<organism evidence="1">
    <name type="scientific">Anguilla anguilla</name>
    <name type="common">European freshwater eel</name>
    <name type="synonym">Muraena anguilla</name>
    <dbReference type="NCBI Taxonomy" id="7936"/>
    <lineage>
        <taxon>Eukaryota</taxon>
        <taxon>Metazoa</taxon>
        <taxon>Chordata</taxon>
        <taxon>Craniata</taxon>
        <taxon>Vertebrata</taxon>
        <taxon>Euteleostomi</taxon>
        <taxon>Actinopterygii</taxon>
        <taxon>Neopterygii</taxon>
        <taxon>Teleostei</taxon>
        <taxon>Anguilliformes</taxon>
        <taxon>Anguillidae</taxon>
        <taxon>Anguilla</taxon>
    </lineage>
</organism>
<reference evidence="1" key="2">
    <citation type="journal article" date="2015" name="Fish Shellfish Immunol.">
        <title>Early steps in the European eel (Anguilla anguilla)-Vibrio vulnificus interaction in the gills: Role of the RtxA13 toxin.</title>
        <authorList>
            <person name="Callol A."/>
            <person name="Pajuelo D."/>
            <person name="Ebbesson L."/>
            <person name="Teles M."/>
            <person name="MacKenzie S."/>
            <person name="Amaro C."/>
        </authorList>
    </citation>
    <scope>NUCLEOTIDE SEQUENCE</scope>
</reference>